<dbReference type="InterPro" id="IPR046641">
    <property type="entry name" value="DUF6753"/>
</dbReference>
<keyword evidence="1" id="KW-0472">Membrane</keyword>
<dbReference type="Proteomes" id="UP001526143">
    <property type="component" value="Unassembled WGS sequence"/>
</dbReference>
<sequence>MEQSEKSVSKSRLEVALSGYGDEFKGKVLDIVNKTGLEPDDPLFLILAATGRLEVLLLDGPDTLEQLFKNWSRELARNLELVESATLERQKAAIAKAAGELISRAEKQEAERLFTSIFPAAGLVLSILGLGFILGMSVPPWLQGLQGGGYVESNASLTLNQLEALRWASSGEGKFARNLMRWNAGYLDTKECLKDPQRLKVTLNLDGRKAYSGFCVVWAVPPNERKFEQR</sequence>
<evidence type="ECO:0000256" key="1">
    <source>
        <dbReference type="SAM" id="Phobius"/>
    </source>
</evidence>
<proteinExistence type="predicted"/>
<gene>
    <name evidence="2" type="ORF">OGM63_18970</name>
</gene>
<feature type="transmembrane region" description="Helical" evidence="1">
    <location>
        <begin position="113"/>
        <end position="136"/>
    </location>
</feature>
<evidence type="ECO:0000313" key="2">
    <source>
        <dbReference type="EMBL" id="MCV3215567.1"/>
    </source>
</evidence>
<organism evidence="2 3">
    <name type="scientific">Plectonema radiosum NIES-515</name>
    <dbReference type="NCBI Taxonomy" id="2986073"/>
    <lineage>
        <taxon>Bacteria</taxon>
        <taxon>Bacillati</taxon>
        <taxon>Cyanobacteriota</taxon>
        <taxon>Cyanophyceae</taxon>
        <taxon>Oscillatoriophycideae</taxon>
        <taxon>Oscillatoriales</taxon>
        <taxon>Microcoleaceae</taxon>
        <taxon>Plectonema</taxon>
    </lineage>
</organism>
<evidence type="ECO:0000313" key="3">
    <source>
        <dbReference type="Proteomes" id="UP001526143"/>
    </source>
</evidence>
<keyword evidence="1" id="KW-0812">Transmembrane</keyword>
<keyword evidence="1" id="KW-1133">Transmembrane helix</keyword>
<dbReference type="RefSeq" id="WP_263747213.1">
    <property type="nucleotide sequence ID" value="NZ_JAOWRF010000276.1"/>
</dbReference>
<protein>
    <submittedName>
        <fullName evidence="2">Uncharacterized protein</fullName>
    </submittedName>
</protein>
<accession>A0ABT3B2J1</accession>
<name>A0ABT3B2J1_9CYAN</name>
<reference evidence="2 3" key="1">
    <citation type="submission" date="2022-10" db="EMBL/GenBank/DDBJ databases">
        <title>Identification of biosynthetic pathway for the production of the potent trypsin inhibitor radiosumin.</title>
        <authorList>
            <person name="Fewer D.P."/>
            <person name="Delbaje E."/>
            <person name="Ouyang X."/>
            <person name="Agostino P.D."/>
            <person name="Wahlsten M."/>
            <person name="Jokela J."/>
            <person name="Permi P."/>
            <person name="Haapaniemi E."/>
            <person name="Koistinen H."/>
        </authorList>
    </citation>
    <scope>NUCLEOTIDE SEQUENCE [LARGE SCALE GENOMIC DNA]</scope>
    <source>
        <strain evidence="2 3">NIES-515</strain>
    </source>
</reference>
<comment type="caution">
    <text evidence="2">The sequence shown here is derived from an EMBL/GenBank/DDBJ whole genome shotgun (WGS) entry which is preliminary data.</text>
</comment>
<dbReference type="Pfam" id="PF20538">
    <property type="entry name" value="DUF6753"/>
    <property type="match status" value="1"/>
</dbReference>
<dbReference type="EMBL" id="JAOWRF010000276">
    <property type="protein sequence ID" value="MCV3215567.1"/>
    <property type="molecule type" value="Genomic_DNA"/>
</dbReference>
<keyword evidence="3" id="KW-1185">Reference proteome</keyword>